<evidence type="ECO:0000313" key="2">
    <source>
        <dbReference type="WBParaSite" id="JU765_v2.g16309.t1"/>
    </source>
</evidence>
<reference evidence="2" key="1">
    <citation type="submission" date="2022-11" db="UniProtKB">
        <authorList>
            <consortium name="WormBaseParasite"/>
        </authorList>
    </citation>
    <scope>IDENTIFICATION</scope>
</reference>
<organism evidence="1 2">
    <name type="scientific">Panagrolaimus sp. JU765</name>
    <dbReference type="NCBI Taxonomy" id="591449"/>
    <lineage>
        <taxon>Eukaryota</taxon>
        <taxon>Metazoa</taxon>
        <taxon>Ecdysozoa</taxon>
        <taxon>Nematoda</taxon>
        <taxon>Chromadorea</taxon>
        <taxon>Rhabditida</taxon>
        <taxon>Tylenchina</taxon>
        <taxon>Panagrolaimomorpha</taxon>
        <taxon>Panagrolaimoidea</taxon>
        <taxon>Panagrolaimidae</taxon>
        <taxon>Panagrolaimus</taxon>
    </lineage>
</organism>
<dbReference type="WBParaSite" id="JU765_v2.g16309.t1">
    <property type="protein sequence ID" value="JU765_v2.g16309.t1"/>
    <property type="gene ID" value="JU765_v2.g16309"/>
</dbReference>
<sequence>MSNKKYLAVADPKRRQLRRSSSLQLPMSKNNRNPLVQAFSNLKNSTLSVYTSTMSHTGLFGGRSSDSAMNLYSLMAKYRCCCGTCRLRIGSFVIAMICLVVSVMLITLMAAFNNRLTDLQREFLTLPTFILMGFQLFASLLMFVGICADSHYLLLPFQFSCVLCMIGSMCCGLILLISGDHANSQLYPVFAACSMALVAIYIWFFIICSMTFVMIRDKKRLAEAELDFFEEASVEPHIERVNSALF</sequence>
<proteinExistence type="predicted"/>
<protein>
    <submittedName>
        <fullName evidence="2">Uncharacterized protein</fullName>
    </submittedName>
</protein>
<accession>A0AC34QGS4</accession>
<evidence type="ECO:0000313" key="1">
    <source>
        <dbReference type="Proteomes" id="UP000887576"/>
    </source>
</evidence>
<dbReference type="Proteomes" id="UP000887576">
    <property type="component" value="Unplaced"/>
</dbReference>
<name>A0AC34QGS4_9BILA</name>